<dbReference type="Proteomes" id="UP000076154">
    <property type="component" value="Unassembled WGS sequence"/>
</dbReference>
<keyword evidence="1" id="KW-0547">Nucleotide-binding</keyword>
<dbReference type="Pfam" id="PF00012">
    <property type="entry name" value="HSP70"/>
    <property type="match status" value="1"/>
</dbReference>
<protein>
    <submittedName>
        <fullName evidence="3">Uncharacterized protein</fullName>
    </submittedName>
</protein>
<dbReference type="AlphaFoldDB" id="A0A369KCA8"/>
<keyword evidence="2" id="KW-0067">ATP-binding</keyword>
<dbReference type="PANTHER" id="PTHR45639:SF28">
    <property type="entry name" value="HEAT SHOCK PROTEIN-LIKE PROTEIN"/>
    <property type="match status" value="1"/>
</dbReference>
<name>A0A369KCA8_HYPMA</name>
<dbReference type="GO" id="GO:0005829">
    <property type="term" value="C:cytosol"/>
    <property type="evidence" value="ECO:0007669"/>
    <property type="project" value="TreeGrafter"/>
</dbReference>
<accession>A0A369KCA8</accession>
<proteinExistence type="predicted"/>
<gene>
    <name evidence="3" type="ORF">Hypma_014883</name>
</gene>
<dbReference type="OrthoDB" id="29851at2759"/>
<dbReference type="PANTHER" id="PTHR45639">
    <property type="entry name" value="HSC70CB, ISOFORM G-RELATED"/>
    <property type="match status" value="1"/>
</dbReference>
<dbReference type="GO" id="GO:0005524">
    <property type="term" value="F:ATP binding"/>
    <property type="evidence" value="ECO:0007669"/>
    <property type="project" value="UniProtKB-KW"/>
</dbReference>
<evidence type="ECO:0000313" key="3">
    <source>
        <dbReference type="EMBL" id="RDB28576.1"/>
    </source>
</evidence>
<dbReference type="GO" id="GO:0140662">
    <property type="term" value="F:ATP-dependent protein folding chaperone"/>
    <property type="evidence" value="ECO:0007669"/>
    <property type="project" value="InterPro"/>
</dbReference>
<dbReference type="InterPro" id="IPR013126">
    <property type="entry name" value="Hsp_70_fam"/>
</dbReference>
<comment type="caution">
    <text evidence="3">The sequence shown here is derived from an EMBL/GenBank/DDBJ whole genome shotgun (WGS) entry which is preliminary data.</text>
</comment>
<evidence type="ECO:0000256" key="1">
    <source>
        <dbReference type="ARBA" id="ARBA00022741"/>
    </source>
</evidence>
<dbReference type="InParanoid" id="A0A369KCA8"/>
<evidence type="ECO:0000313" key="4">
    <source>
        <dbReference type="Proteomes" id="UP000076154"/>
    </source>
</evidence>
<organism evidence="3 4">
    <name type="scientific">Hypsizygus marmoreus</name>
    <name type="common">White beech mushroom</name>
    <name type="synonym">Agaricus marmoreus</name>
    <dbReference type="NCBI Taxonomy" id="39966"/>
    <lineage>
        <taxon>Eukaryota</taxon>
        <taxon>Fungi</taxon>
        <taxon>Dikarya</taxon>
        <taxon>Basidiomycota</taxon>
        <taxon>Agaricomycotina</taxon>
        <taxon>Agaricomycetes</taxon>
        <taxon>Agaricomycetidae</taxon>
        <taxon>Agaricales</taxon>
        <taxon>Tricholomatineae</taxon>
        <taxon>Lyophyllaceae</taxon>
        <taxon>Hypsizygus</taxon>
    </lineage>
</organism>
<keyword evidence="4" id="KW-1185">Reference proteome</keyword>
<dbReference type="STRING" id="39966.A0A369KCA8"/>
<dbReference type="Gene3D" id="3.90.640.10">
    <property type="entry name" value="Actin, Chain A, domain 4"/>
    <property type="match status" value="1"/>
</dbReference>
<dbReference type="Gene3D" id="3.30.420.40">
    <property type="match status" value="2"/>
</dbReference>
<sequence>MYSAIANDTTNLQRNVKLLLSTVGSDLADKELRWSGVRKHCLPTVIAAPGWFTQLRWETFFNTLKTAGLKTIGIITGTAAAHVNYAVTHREVTVADTQQNVVFIDVGHTGTSVSVLTFSDGKPFSGGYRVDLALLEHVQKVLPNLEDRESLLAECRRVNGTLSGFEDMNDMLVLASDQVSLTGETRY</sequence>
<reference evidence="3" key="1">
    <citation type="submission" date="2018-04" db="EMBL/GenBank/DDBJ databases">
        <title>Whole genome sequencing of Hypsizygus marmoreus.</title>
        <authorList>
            <person name="Choi I.-G."/>
            <person name="Min B."/>
            <person name="Kim J.-G."/>
            <person name="Kim S."/>
            <person name="Oh Y.-L."/>
            <person name="Kong W.-S."/>
            <person name="Park H."/>
            <person name="Jeong J."/>
            <person name="Song E.-S."/>
        </authorList>
    </citation>
    <scope>NUCLEOTIDE SEQUENCE [LARGE SCALE GENOMIC DNA]</scope>
    <source>
        <strain evidence="3">51987-8</strain>
    </source>
</reference>
<dbReference type="GO" id="GO:0005634">
    <property type="term" value="C:nucleus"/>
    <property type="evidence" value="ECO:0007669"/>
    <property type="project" value="TreeGrafter"/>
</dbReference>
<evidence type="ECO:0000256" key="2">
    <source>
        <dbReference type="ARBA" id="ARBA00022840"/>
    </source>
</evidence>
<dbReference type="EMBL" id="LUEZ02000010">
    <property type="protein sequence ID" value="RDB28576.1"/>
    <property type="molecule type" value="Genomic_DNA"/>
</dbReference>